<gene>
    <name evidence="9" type="primary">holB</name>
    <name evidence="9" type="ORF">HYY20_03815</name>
</gene>
<organism evidence="9 10">
    <name type="scientific">Tectimicrobiota bacterium</name>
    <dbReference type="NCBI Taxonomy" id="2528274"/>
    <lineage>
        <taxon>Bacteria</taxon>
        <taxon>Pseudomonadati</taxon>
        <taxon>Nitrospinota/Tectimicrobiota group</taxon>
        <taxon>Candidatus Tectimicrobiota</taxon>
    </lineage>
</organism>
<evidence type="ECO:0000313" key="10">
    <source>
        <dbReference type="Proteomes" id="UP000769766"/>
    </source>
</evidence>
<dbReference type="GO" id="GO:0006261">
    <property type="term" value="P:DNA-templated DNA replication"/>
    <property type="evidence" value="ECO:0007669"/>
    <property type="project" value="TreeGrafter"/>
</dbReference>
<comment type="caution">
    <text evidence="9">The sequence shown here is derived from an EMBL/GenBank/DDBJ whole genome shotgun (WGS) entry which is preliminary data.</text>
</comment>
<keyword evidence="5" id="KW-0235">DNA replication</keyword>
<evidence type="ECO:0000256" key="1">
    <source>
        <dbReference type="ARBA" id="ARBA00012417"/>
    </source>
</evidence>
<dbReference type="GO" id="GO:0008408">
    <property type="term" value="F:3'-5' exonuclease activity"/>
    <property type="evidence" value="ECO:0007669"/>
    <property type="project" value="InterPro"/>
</dbReference>
<dbReference type="PANTHER" id="PTHR11669:SF8">
    <property type="entry name" value="DNA POLYMERASE III SUBUNIT DELTA"/>
    <property type="match status" value="1"/>
</dbReference>
<evidence type="ECO:0000259" key="8">
    <source>
        <dbReference type="Pfam" id="PF09115"/>
    </source>
</evidence>
<dbReference type="Gene3D" id="3.40.50.300">
    <property type="entry name" value="P-loop containing nucleotide triphosphate hydrolases"/>
    <property type="match status" value="1"/>
</dbReference>
<accession>A0A932FUU2</accession>
<dbReference type="InterPro" id="IPR004622">
    <property type="entry name" value="DNA_pol_HolB"/>
</dbReference>
<evidence type="ECO:0000256" key="2">
    <source>
        <dbReference type="ARBA" id="ARBA00014363"/>
    </source>
</evidence>
<dbReference type="InterPro" id="IPR027417">
    <property type="entry name" value="P-loop_NTPase"/>
</dbReference>
<evidence type="ECO:0000256" key="3">
    <source>
        <dbReference type="ARBA" id="ARBA00022679"/>
    </source>
</evidence>
<dbReference type="GO" id="GO:0003677">
    <property type="term" value="F:DNA binding"/>
    <property type="evidence" value="ECO:0007669"/>
    <property type="project" value="InterPro"/>
</dbReference>
<evidence type="ECO:0000256" key="4">
    <source>
        <dbReference type="ARBA" id="ARBA00022695"/>
    </source>
</evidence>
<name>A0A932FUU2_UNCTE</name>
<keyword evidence="4 9" id="KW-0548">Nucleotidyltransferase</keyword>
<reference evidence="9" key="1">
    <citation type="submission" date="2020-07" db="EMBL/GenBank/DDBJ databases">
        <title>Huge and variable diversity of episymbiotic CPR bacteria and DPANN archaea in groundwater ecosystems.</title>
        <authorList>
            <person name="He C.Y."/>
            <person name="Keren R."/>
            <person name="Whittaker M."/>
            <person name="Farag I.F."/>
            <person name="Doudna J."/>
            <person name="Cate J.H.D."/>
            <person name="Banfield J.F."/>
        </authorList>
    </citation>
    <scope>NUCLEOTIDE SEQUENCE</scope>
    <source>
        <strain evidence="9">NC_groundwater_672_Ag_B-0.1um_62_36</strain>
    </source>
</reference>
<proteinExistence type="predicted"/>
<dbReference type="GO" id="GO:0003887">
    <property type="term" value="F:DNA-directed DNA polymerase activity"/>
    <property type="evidence" value="ECO:0007669"/>
    <property type="project" value="UniProtKB-KW"/>
</dbReference>
<dbReference type="Proteomes" id="UP000769766">
    <property type="component" value="Unassembled WGS sequence"/>
</dbReference>
<feature type="domain" description="DNA polymerase III delta subunit C-terminal" evidence="8">
    <location>
        <begin position="245"/>
        <end position="323"/>
    </location>
</feature>
<dbReference type="SUPFAM" id="SSF52540">
    <property type="entry name" value="P-loop containing nucleoside triphosphate hydrolases"/>
    <property type="match status" value="1"/>
</dbReference>
<dbReference type="InterPro" id="IPR050238">
    <property type="entry name" value="DNA_Rep/Repair_Clamp_Loader"/>
</dbReference>
<evidence type="ECO:0000256" key="6">
    <source>
        <dbReference type="ARBA" id="ARBA00022932"/>
    </source>
</evidence>
<evidence type="ECO:0000256" key="7">
    <source>
        <dbReference type="ARBA" id="ARBA00049244"/>
    </source>
</evidence>
<evidence type="ECO:0000313" key="9">
    <source>
        <dbReference type="EMBL" id="MBI2875985.1"/>
    </source>
</evidence>
<dbReference type="NCBIfam" id="TIGR00678">
    <property type="entry name" value="holB"/>
    <property type="match status" value="1"/>
</dbReference>
<protein>
    <recommendedName>
        <fullName evidence="2">DNA polymerase III subunit delta'</fullName>
        <ecNumber evidence="1">2.7.7.7</ecNumber>
    </recommendedName>
</protein>
<dbReference type="Pfam" id="PF09115">
    <property type="entry name" value="DNApol3-delta_C"/>
    <property type="match status" value="1"/>
</dbReference>
<dbReference type="AlphaFoldDB" id="A0A932FUU2"/>
<dbReference type="GO" id="GO:0009360">
    <property type="term" value="C:DNA polymerase III complex"/>
    <property type="evidence" value="ECO:0007669"/>
    <property type="project" value="InterPro"/>
</dbReference>
<sequence length="345" mass="37785">MPFSEILGQGPAVAALSRSLMGSRVAHAYLFVGPEGVGKRYMALSFAKALNCLQLEADYCGHCPACQKIDRLSHPDLHLIEPEGNSLKIEQVRICQREIAFRPWEGRTKVVILDGADKMTPEAASALLKTLEEPPASTVLILTASSELSLLPTITSRCRLIRLGPLDRAVIAEILVRERLLEPSQASLLASLAQGRLGKALSLDLKSTLELRDQAWRLLEPPKGSPPAIFLLQAARERAKERESLAALLSMLALLVRDLVVSACRAEDPLLLNGDLASQLKALTQGISPRSALKIWDAIVEAQRLFQQNANGQLLLEATLARIYHILGYFEVHESGARCQDQAQR</sequence>
<dbReference type="InterPro" id="IPR015199">
    <property type="entry name" value="DNA_pol_III_delta_C"/>
</dbReference>
<dbReference type="PANTHER" id="PTHR11669">
    <property type="entry name" value="REPLICATION FACTOR C / DNA POLYMERASE III GAMMA-TAU SUBUNIT"/>
    <property type="match status" value="1"/>
</dbReference>
<dbReference type="Pfam" id="PF13177">
    <property type="entry name" value="DNA_pol3_delta2"/>
    <property type="match status" value="1"/>
</dbReference>
<dbReference type="FunFam" id="3.40.50.300:FF:001255">
    <property type="entry name" value="DNA polymerase III subunit delta"/>
    <property type="match status" value="1"/>
</dbReference>
<evidence type="ECO:0000256" key="5">
    <source>
        <dbReference type="ARBA" id="ARBA00022705"/>
    </source>
</evidence>
<keyword evidence="3 9" id="KW-0808">Transferase</keyword>
<keyword evidence="6" id="KW-0239">DNA-directed DNA polymerase</keyword>
<comment type="catalytic activity">
    <reaction evidence="7">
        <text>DNA(n) + a 2'-deoxyribonucleoside 5'-triphosphate = DNA(n+1) + diphosphate</text>
        <dbReference type="Rhea" id="RHEA:22508"/>
        <dbReference type="Rhea" id="RHEA-COMP:17339"/>
        <dbReference type="Rhea" id="RHEA-COMP:17340"/>
        <dbReference type="ChEBI" id="CHEBI:33019"/>
        <dbReference type="ChEBI" id="CHEBI:61560"/>
        <dbReference type="ChEBI" id="CHEBI:173112"/>
        <dbReference type="EC" id="2.7.7.7"/>
    </reaction>
</comment>
<dbReference type="EC" id="2.7.7.7" evidence="1"/>
<dbReference type="EMBL" id="JACPRF010000117">
    <property type="protein sequence ID" value="MBI2875985.1"/>
    <property type="molecule type" value="Genomic_DNA"/>
</dbReference>